<reference evidence="1 2" key="1">
    <citation type="journal article" date="2013" name="BMC Genomics">
        <title>Comparative genomics reveals distinct host-interacting traits of three major human-associated propionibacteria.</title>
        <authorList>
            <person name="Mak T.N."/>
            <person name="Schmid M."/>
            <person name="Brzuszkiewicz E."/>
            <person name="Zeng G."/>
            <person name="Meyer R."/>
            <person name="Sfanos K.S."/>
            <person name="Brinkmann V."/>
            <person name="Meyer T.F."/>
            <person name="Bruggemann H."/>
        </authorList>
    </citation>
    <scope>NUCLEOTIDE SEQUENCE [LARGE SCALE GENOMIC DNA]</scope>
    <source>
        <strain evidence="1 2">TM11</strain>
    </source>
</reference>
<keyword evidence="2" id="KW-1185">Reference proteome</keyword>
<evidence type="ECO:0000313" key="1">
    <source>
        <dbReference type="EMBL" id="ERF63271.1"/>
    </source>
</evidence>
<keyword evidence="1" id="KW-0413">Isomerase</keyword>
<gene>
    <name evidence="1" type="ORF">H640_08454</name>
</gene>
<protein>
    <submittedName>
        <fullName evidence="1">Peptidyl-prolyl cis-trans isomerase</fullName>
    </submittedName>
</protein>
<dbReference type="Proteomes" id="UP000053711">
    <property type="component" value="Unassembled WGS sequence"/>
</dbReference>
<accession>A0ACB4ULT4</accession>
<dbReference type="EMBL" id="AOST01000076">
    <property type="protein sequence ID" value="ERF63271.1"/>
    <property type="molecule type" value="Genomic_DNA"/>
</dbReference>
<evidence type="ECO:0000313" key="2">
    <source>
        <dbReference type="Proteomes" id="UP000053711"/>
    </source>
</evidence>
<comment type="caution">
    <text evidence="1">The sequence shown here is derived from an EMBL/GenBank/DDBJ whole genome shotgun (WGS) entry which is preliminary data.</text>
</comment>
<sequence length="337" mass="35283">MSDMKRRSARRFVRATTLLAVAAMGLTACGSKDSDAGSSPSATPSASTAASSAPSKPAKAIKSLDELKVDAKQGKESTVTGAWPLKIDKTQSTVLKKGSGAEVKADSTVTLDYVGVNARDGKVFDSSYKRGQAITFPLQQVVPGFSKGLAGHHVGDQVLIMMPGSDGYDSGGGRPDAGIQKGDSLIFVVEIKELTPTEATGEKVDPPAGLPTVSMAKDGPKVNIGKASKPSKLVTQPLIKGKGNRITANDVVTVKYRSWAWSTGKVVDDGYDDPGIQGMLQQTIPAWQEGLAGQTAGSRLLIIAPPNKAYPEGSPDKKVKKGETMIYVIDVLRAEKG</sequence>
<proteinExistence type="predicted"/>
<organism evidence="1 2">
    <name type="scientific">Cutibacterium granulosum TM11</name>
    <dbReference type="NCBI Taxonomy" id="1292373"/>
    <lineage>
        <taxon>Bacteria</taxon>
        <taxon>Bacillati</taxon>
        <taxon>Actinomycetota</taxon>
        <taxon>Actinomycetes</taxon>
        <taxon>Propionibacteriales</taxon>
        <taxon>Propionibacteriaceae</taxon>
        <taxon>Cutibacterium</taxon>
    </lineage>
</organism>
<name>A0ACB4ULT4_9ACTN</name>